<gene>
    <name evidence="5" type="ORF">ACFS6H_01620</name>
</gene>
<dbReference type="InterPro" id="IPR004360">
    <property type="entry name" value="Glyas_Fos-R_dOase_dom"/>
</dbReference>
<proteinExistence type="inferred from homology"/>
<dbReference type="EMBL" id="JBHUOZ010000001">
    <property type="protein sequence ID" value="MFD2918387.1"/>
    <property type="molecule type" value="Genomic_DNA"/>
</dbReference>
<feature type="domain" description="VOC" evidence="4">
    <location>
        <begin position="3"/>
        <end position="113"/>
    </location>
</feature>
<keyword evidence="3" id="KW-0046">Antibiotic resistance</keyword>
<dbReference type="InterPro" id="IPR029068">
    <property type="entry name" value="Glyas_Bleomycin-R_OHBP_Dase"/>
</dbReference>
<accession>A0ABW6A0S4</accession>
<dbReference type="PROSITE" id="PS51819">
    <property type="entry name" value="VOC"/>
    <property type="match status" value="1"/>
</dbReference>
<dbReference type="CDD" id="cd08349">
    <property type="entry name" value="BLMA_like"/>
    <property type="match status" value="1"/>
</dbReference>
<evidence type="ECO:0000313" key="6">
    <source>
        <dbReference type="Proteomes" id="UP001597511"/>
    </source>
</evidence>
<comment type="similarity">
    <text evidence="1">Belongs to the bleomycin resistance protein family.</text>
</comment>
<dbReference type="InterPro" id="IPR037523">
    <property type="entry name" value="VOC_core"/>
</dbReference>
<dbReference type="SUPFAM" id="SSF54593">
    <property type="entry name" value="Glyoxalase/Bleomycin resistance protein/Dihydroxybiphenyl dioxygenase"/>
    <property type="match status" value="1"/>
</dbReference>
<keyword evidence="6" id="KW-1185">Reference proteome</keyword>
<dbReference type="Gene3D" id="3.10.180.10">
    <property type="entry name" value="2,3-Dihydroxybiphenyl 1,2-Dioxygenase, domain 1"/>
    <property type="match status" value="1"/>
</dbReference>
<comment type="caution">
    <text evidence="5">The sequence shown here is derived from an EMBL/GenBank/DDBJ whole genome shotgun (WGS) entry which is preliminary data.</text>
</comment>
<protein>
    <recommendedName>
        <fullName evidence="2">Bleomycin resistance protein</fullName>
    </recommendedName>
</protein>
<evidence type="ECO:0000259" key="4">
    <source>
        <dbReference type="PROSITE" id="PS51819"/>
    </source>
</evidence>
<dbReference type="Pfam" id="PF00903">
    <property type="entry name" value="Glyoxalase"/>
    <property type="match status" value="1"/>
</dbReference>
<evidence type="ECO:0000313" key="5">
    <source>
        <dbReference type="EMBL" id="MFD2918387.1"/>
    </source>
</evidence>
<evidence type="ECO:0000256" key="1">
    <source>
        <dbReference type="ARBA" id="ARBA00011051"/>
    </source>
</evidence>
<reference evidence="6" key="1">
    <citation type="journal article" date="2019" name="Int. J. Syst. Evol. Microbiol.">
        <title>The Global Catalogue of Microorganisms (GCM) 10K type strain sequencing project: providing services to taxonomists for standard genome sequencing and annotation.</title>
        <authorList>
            <consortium name="The Broad Institute Genomics Platform"/>
            <consortium name="The Broad Institute Genome Sequencing Center for Infectious Disease"/>
            <person name="Wu L."/>
            <person name="Ma J."/>
        </authorList>
    </citation>
    <scope>NUCLEOTIDE SEQUENCE [LARGE SCALE GENOMIC DNA]</scope>
    <source>
        <strain evidence="6">KCTC 23299</strain>
    </source>
</reference>
<dbReference type="InterPro" id="IPR000335">
    <property type="entry name" value="Bleomycin-R"/>
</dbReference>
<sequence length="115" mass="13334">MHEILAIVPQLPSVDFEATKAFYTQNLGFTLENEYPDLLIFTINGQELHFWKCNERHIAENSSVYIRVQDIDALHERYKAWVHPHAGLADKPWGMREFYVLDDSGNLLRFGCPIG</sequence>
<dbReference type="RefSeq" id="WP_386094419.1">
    <property type="nucleotide sequence ID" value="NZ_JBHUOZ010000001.1"/>
</dbReference>
<name>A0ABW6A0S4_9BACT</name>
<dbReference type="Proteomes" id="UP001597511">
    <property type="component" value="Unassembled WGS sequence"/>
</dbReference>
<evidence type="ECO:0000256" key="3">
    <source>
        <dbReference type="ARBA" id="ARBA00023251"/>
    </source>
</evidence>
<organism evidence="5 6">
    <name type="scientific">Terrimonas rubra</name>
    <dbReference type="NCBI Taxonomy" id="1035890"/>
    <lineage>
        <taxon>Bacteria</taxon>
        <taxon>Pseudomonadati</taxon>
        <taxon>Bacteroidota</taxon>
        <taxon>Chitinophagia</taxon>
        <taxon>Chitinophagales</taxon>
        <taxon>Chitinophagaceae</taxon>
        <taxon>Terrimonas</taxon>
    </lineage>
</organism>
<evidence type="ECO:0000256" key="2">
    <source>
        <dbReference type="ARBA" id="ARBA00021572"/>
    </source>
</evidence>